<feature type="non-terminal residue" evidence="3">
    <location>
        <position position="1"/>
    </location>
</feature>
<dbReference type="OrthoDB" id="67700at2759"/>
<dbReference type="PANTHER" id="PTHR10024">
    <property type="entry name" value="SYNAPTOTAGMIN"/>
    <property type="match status" value="1"/>
</dbReference>
<reference evidence="3" key="1">
    <citation type="submission" date="2021-02" db="EMBL/GenBank/DDBJ databases">
        <authorList>
            <person name="Nowell W R."/>
        </authorList>
    </citation>
    <scope>NUCLEOTIDE SEQUENCE</scope>
</reference>
<accession>A0A813TNG1</accession>
<evidence type="ECO:0000313" key="4">
    <source>
        <dbReference type="EMBL" id="CAF3602378.1"/>
    </source>
</evidence>
<dbReference type="Pfam" id="PF00168">
    <property type="entry name" value="C2"/>
    <property type="match status" value="2"/>
</dbReference>
<dbReference type="GO" id="GO:0048488">
    <property type="term" value="P:synaptic vesicle endocytosis"/>
    <property type="evidence" value="ECO:0007669"/>
    <property type="project" value="TreeGrafter"/>
</dbReference>
<dbReference type="InterPro" id="IPR035892">
    <property type="entry name" value="C2_domain_sf"/>
</dbReference>
<feature type="domain" description="C2" evidence="2">
    <location>
        <begin position="287"/>
        <end position="420"/>
    </location>
</feature>
<feature type="transmembrane region" description="Helical" evidence="1">
    <location>
        <begin position="15"/>
        <end position="35"/>
    </location>
</feature>
<dbReference type="GO" id="GO:0000149">
    <property type="term" value="F:SNARE binding"/>
    <property type="evidence" value="ECO:0007669"/>
    <property type="project" value="TreeGrafter"/>
</dbReference>
<dbReference type="EMBL" id="CAJOBC010000574">
    <property type="protein sequence ID" value="CAF3602378.1"/>
    <property type="molecule type" value="Genomic_DNA"/>
</dbReference>
<dbReference type="GO" id="GO:0070382">
    <property type="term" value="C:exocytic vesicle"/>
    <property type="evidence" value="ECO:0007669"/>
    <property type="project" value="TreeGrafter"/>
</dbReference>
<sequence>NTYDMETTSSIDKNWEFILILIGAVVILLVLLYIIGRWLDIKWSHSCTCYCCRNIEKNRILNNDDVVQTRIYGQENVFTTLNSIQDNNSLPTYLSDSSIVMHETDEIVLNQTISDNSQTDSLCIQEKPTLRRTVTCNSNESLCSLRDLELDVACCGQIQININFNALEESLEITFIQARELKLMKPNENELRTYIVSWLDNDSWNKQITQIAITECGGNVEYNSLMKWKIDDRLLTQTTLHAILYCISENNIEKIVGETAFKVGELYIFQPLTTWLNIRDDNDICSWSGEVLISLCYHPTSSRLTCTLVQARNLIFQKKKLISGIMLYQHCYATISLIRRNEIVKKTKTCYYRSVDSNPLFNETSTFMVTGKELFETFIRIVLFEITTQNSKVYEIGHTILGSHGKNAYKTAPQGLNHWEQMIRLLRRQVTLWHTIKL</sequence>
<dbReference type="GO" id="GO:0030276">
    <property type="term" value="F:clathrin binding"/>
    <property type="evidence" value="ECO:0007669"/>
    <property type="project" value="TreeGrafter"/>
</dbReference>
<dbReference type="SUPFAM" id="SSF49562">
    <property type="entry name" value="C2 domain (Calcium/lipid-binding domain, CaLB)"/>
    <property type="match status" value="2"/>
</dbReference>
<dbReference type="Proteomes" id="UP000663829">
    <property type="component" value="Unassembled WGS sequence"/>
</dbReference>
<evidence type="ECO:0000313" key="5">
    <source>
        <dbReference type="Proteomes" id="UP000663829"/>
    </source>
</evidence>
<protein>
    <recommendedName>
        <fullName evidence="2">C2 domain-containing protein</fullName>
    </recommendedName>
</protein>
<dbReference type="GO" id="GO:0098793">
    <property type="term" value="C:presynapse"/>
    <property type="evidence" value="ECO:0007669"/>
    <property type="project" value="GOC"/>
</dbReference>
<dbReference type="GO" id="GO:0005544">
    <property type="term" value="F:calcium-dependent phospholipid binding"/>
    <property type="evidence" value="ECO:0007669"/>
    <property type="project" value="TreeGrafter"/>
</dbReference>
<keyword evidence="1" id="KW-0472">Membrane</keyword>
<dbReference type="SMART" id="SM00239">
    <property type="entry name" value="C2"/>
    <property type="match status" value="2"/>
</dbReference>
<feature type="domain" description="C2" evidence="2">
    <location>
        <begin position="154"/>
        <end position="276"/>
    </location>
</feature>
<evidence type="ECO:0000259" key="2">
    <source>
        <dbReference type="PROSITE" id="PS50004"/>
    </source>
</evidence>
<name>A0A813TNG1_9BILA</name>
<dbReference type="GO" id="GO:0005509">
    <property type="term" value="F:calcium ion binding"/>
    <property type="evidence" value="ECO:0007669"/>
    <property type="project" value="TreeGrafter"/>
</dbReference>
<dbReference type="Proteomes" id="UP000681722">
    <property type="component" value="Unassembled WGS sequence"/>
</dbReference>
<dbReference type="PANTHER" id="PTHR10024:SF252">
    <property type="entry name" value="SYNAPTOTAGMIN-12"/>
    <property type="match status" value="1"/>
</dbReference>
<evidence type="ECO:0000313" key="3">
    <source>
        <dbReference type="EMBL" id="CAF0816278.1"/>
    </source>
</evidence>
<dbReference type="Gene3D" id="2.60.40.150">
    <property type="entry name" value="C2 domain"/>
    <property type="match status" value="2"/>
</dbReference>
<dbReference type="GO" id="GO:0005886">
    <property type="term" value="C:plasma membrane"/>
    <property type="evidence" value="ECO:0007669"/>
    <property type="project" value="TreeGrafter"/>
</dbReference>
<keyword evidence="1" id="KW-0812">Transmembrane</keyword>
<proteinExistence type="predicted"/>
<evidence type="ECO:0000256" key="1">
    <source>
        <dbReference type="SAM" id="Phobius"/>
    </source>
</evidence>
<dbReference type="InterPro" id="IPR000008">
    <property type="entry name" value="C2_dom"/>
</dbReference>
<dbReference type="EMBL" id="CAJNOQ010000574">
    <property type="protein sequence ID" value="CAF0816278.1"/>
    <property type="molecule type" value="Genomic_DNA"/>
</dbReference>
<keyword evidence="1" id="KW-1133">Transmembrane helix</keyword>
<dbReference type="AlphaFoldDB" id="A0A813TNG1"/>
<organism evidence="3 5">
    <name type="scientific">Didymodactylos carnosus</name>
    <dbReference type="NCBI Taxonomy" id="1234261"/>
    <lineage>
        <taxon>Eukaryota</taxon>
        <taxon>Metazoa</taxon>
        <taxon>Spiralia</taxon>
        <taxon>Gnathifera</taxon>
        <taxon>Rotifera</taxon>
        <taxon>Eurotatoria</taxon>
        <taxon>Bdelloidea</taxon>
        <taxon>Philodinida</taxon>
        <taxon>Philodinidae</taxon>
        <taxon>Didymodactylos</taxon>
    </lineage>
</organism>
<gene>
    <name evidence="3" type="ORF">GPM918_LOCUS4303</name>
    <name evidence="4" type="ORF">SRO942_LOCUS4304</name>
</gene>
<dbReference type="GO" id="GO:0001786">
    <property type="term" value="F:phosphatidylserine binding"/>
    <property type="evidence" value="ECO:0007669"/>
    <property type="project" value="TreeGrafter"/>
</dbReference>
<dbReference type="GO" id="GO:0048791">
    <property type="term" value="P:calcium ion-regulated exocytosis of neurotransmitter"/>
    <property type="evidence" value="ECO:0007669"/>
    <property type="project" value="TreeGrafter"/>
</dbReference>
<dbReference type="PROSITE" id="PS50004">
    <property type="entry name" value="C2"/>
    <property type="match status" value="2"/>
</dbReference>
<comment type="caution">
    <text evidence="3">The sequence shown here is derived from an EMBL/GenBank/DDBJ whole genome shotgun (WGS) entry which is preliminary data.</text>
</comment>
<keyword evidence="5" id="KW-1185">Reference proteome</keyword>